<dbReference type="GO" id="GO:0006099">
    <property type="term" value="P:tricarboxylic acid cycle"/>
    <property type="evidence" value="ECO:0007669"/>
    <property type="project" value="InterPro"/>
</dbReference>
<dbReference type="Pfam" id="PF00311">
    <property type="entry name" value="PEPcase"/>
    <property type="match status" value="1"/>
</dbReference>
<name>A0AAV3QLQ3_LITER</name>
<protein>
    <submittedName>
        <fullName evidence="1">Lyase</fullName>
    </submittedName>
</protein>
<keyword evidence="2" id="KW-1185">Reference proteome</keyword>
<keyword evidence="1" id="KW-0456">Lyase</keyword>
<dbReference type="GO" id="GO:0009507">
    <property type="term" value="C:chloroplast"/>
    <property type="evidence" value="ECO:0007669"/>
    <property type="project" value="TreeGrafter"/>
</dbReference>
<dbReference type="GO" id="GO:0005829">
    <property type="term" value="C:cytosol"/>
    <property type="evidence" value="ECO:0007669"/>
    <property type="project" value="TreeGrafter"/>
</dbReference>
<dbReference type="PANTHER" id="PTHR30523">
    <property type="entry name" value="PHOSPHOENOLPYRUVATE CARBOXYLASE"/>
    <property type="match status" value="1"/>
</dbReference>
<evidence type="ECO:0000313" key="2">
    <source>
        <dbReference type="Proteomes" id="UP001454036"/>
    </source>
</evidence>
<dbReference type="InterPro" id="IPR015813">
    <property type="entry name" value="Pyrv/PenolPyrv_kinase-like_dom"/>
</dbReference>
<dbReference type="GO" id="GO:0015977">
    <property type="term" value="P:carbon fixation"/>
    <property type="evidence" value="ECO:0007669"/>
    <property type="project" value="InterPro"/>
</dbReference>
<accession>A0AAV3QLQ3</accession>
<comment type="caution">
    <text evidence="1">The sequence shown here is derived from an EMBL/GenBank/DDBJ whole genome shotgun (WGS) entry which is preliminary data.</text>
</comment>
<evidence type="ECO:0000313" key="1">
    <source>
        <dbReference type="EMBL" id="GAA0164664.1"/>
    </source>
</evidence>
<dbReference type="InterPro" id="IPR021135">
    <property type="entry name" value="PEP_COase"/>
</dbReference>
<sequence>MIRNYLTQLNVEDVTPREKFELDEALHREIHAAFRTDEIRRDPPTSQDEMRVGMCYFHETIWNGVPLFCVAL</sequence>
<gene>
    <name evidence="1" type="ORF">LIER_43688</name>
</gene>
<dbReference type="GO" id="GO:0048046">
    <property type="term" value="C:apoplast"/>
    <property type="evidence" value="ECO:0007669"/>
    <property type="project" value="TreeGrafter"/>
</dbReference>
<dbReference type="GO" id="GO:0008964">
    <property type="term" value="F:phosphoenolpyruvate carboxylase activity"/>
    <property type="evidence" value="ECO:0007669"/>
    <property type="project" value="InterPro"/>
</dbReference>
<organism evidence="1 2">
    <name type="scientific">Lithospermum erythrorhizon</name>
    <name type="common">Purple gromwell</name>
    <name type="synonym">Lithospermum officinale var. erythrorhizon</name>
    <dbReference type="NCBI Taxonomy" id="34254"/>
    <lineage>
        <taxon>Eukaryota</taxon>
        <taxon>Viridiplantae</taxon>
        <taxon>Streptophyta</taxon>
        <taxon>Embryophyta</taxon>
        <taxon>Tracheophyta</taxon>
        <taxon>Spermatophyta</taxon>
        <taxon>Magnoliopsida</taxon>
        <taxon>eudicotyledons</taxon>
        <taxon>Gunneridae</taxon>
        <taxon>Pentapetalae</taxon>
        <taxon>asterids</taxon>
        <taxon>lamiids</taxon>
        <taxon>Boraginales</taxon>
        <taxon>Boraginaceae</taxon>
        <taxon>Boraginoideae</taxon>
        <taxon>Lithospermeae</taxon>
        <taxon>Lithospermum</taxon>
    </lineage>
</organism>
<dbReference type="AlphaFoldDB" id="A0AAV3QLQ3"/>
<reference evidence="1 2" key="1">
    <citation type="submission" date="2024-01" db="EMBL/GenBank/DDBJ databases">
        <title>The complete chloroplast genome sequence of Lithospermum erythrorhizon: insights into the phylogenetic relationship among Boraginaceae species and the maternal lineages of purple gromwells.</title>
        <authorList>
            <person name="Okada T."/>
            <person name="Watanabe K."/>
        </authorList>
    </citation>
    <scope>NUCLEOTIDE SEQUENCE [LARGE SCALE GENOMIC DNA]</scope>
</reference>
<dbReference type="EMBL" id="BAABME010037612">
    <property type="protein sequence ID" value="GAA0164664.1"/>
    <property type="molecule type" value="Genomic_DNA"/>
</dbReference>
<dbReference type="SUPFAM" id="SSF51621">
    <property type="entry name" value="Phosphoenolpyruvate/pyruvate domain"/>
    <property type="match status" value="1"/>
</dbReference>
<dbReference type="GO" id="GO:0048366">
    <property type="term" value="P:leaf development"/>
    <property type="evidence" value="ECO:0007669"/>
    <property type="project" value="TreeGrafter"/>
</dbReference>
<dbReference type="PANTHER" id="PTHR30523:SF33">
    <property type="entry name" value="PHOSPHOENOLPYRUVATE CARBOXYLASE 3"/>
    <property type="match status" value="1"/>
</dbReference>
<dbReference type="Proteomes" id="UP001454036">
    <property type="component" value="Unassembled WGS sequence"/>
</dbReference>
<proteinExistence type="predicted"/>